<comment type="function">
    <text evidence="3 16">Cell wall formation.</text>
</comment>
<proteinExistence type="inferred from homology"/>
<gene>
    <name evidence="16 19" type="primary">ddl</name>
    <name evidence="19" type="ORF">MTCD1_00108</name>
</gene>
<evidence type="ECO:0000256" key="9">
    <source>
        <dbReference type="ARBA" id="ARBA00022598"/>
    </source>
</evidence>
<accession>A0ABQ0MQ67</accession>
<evidence type="ECO:0000256" key="15">
    <source>
        <dbReference type="ARBA" id="ARBA00047614"/>
    </source>
</evidence>
<dbReference type="InterPro" id="IPR005905">
    <property type="entry name" value="D_ala_D_ala"/>
</dbReference>
<evidence type="ECO:0000256" key="12">
    <source>
        <dbReference type="ARBA" id="ARBA00022960"/>
    </source>
</evidence>
<dbReference type="NCBIfam" id="NF002378">
    <property type="entry name" value="PRK01372.1"/>
    <property type="match status" value="1"/>
</dbReference>
<dbReference type="PROSITE" id="PS00844">
    <property type="entry name" value="DALA_DALA_LIGASE_2"/>
    <property type="match status" value="1"/>
</dbReference>
<protein>
    <recommendedName>
        <fullName evidence="7 16">D-alanine--D-alanine ligase</fullName>
        <ecNumber evidence="7 16">6.3.2.4</ecNumber>
    </recommendedName>
    <alternativeName>
        <fullName evidence="16">D-Ala-D-Ala ligase</fullName>
    </alternativeName>
    <alternativeName>
        <fullName evidence="16">D-alanylalanine synthetase</fullName>
    </alternativeName>
</protein>
<comment type="subcellular location">
    <subcellularLocation>
        <location evidence="4 16">Cytoplasm</location>
    </subcellularLocation>
</comment>
<dbReference type="NCBIfam" id="TIGR01205">
    <property type="entry name" value="D_ala_D_alaTIGR"/>
    <property type="match status" value="1"/>
</dbReference>
<keyword evidence="9 16" id="KW-0436">Ligase</keyword>
<evidence type="ECO:0000256" key="13">
    <source>
        <dbReference type="ARBA" id="ARBA00022984"/>
    </source>
</evidence>
<dbReference type="InterPro" id="IPR011095">
    <property type="entry name" value="Dala_Dala_lig_C"/>
</dbReference>
<keyword evidence="13 16" id="KW-0573">Peptidoglycan synthesis</keyword>
<evidence type="ECO:0000256" key="4">
    <source>
        <dbReference type="ARBA" id="ARBA00004496"/>
    </source>
</evidence>
<dbReference type="PANTHER" id="PTHR23132">
    <property type="entry name" value="D-ALANINE--D-ALANINE LIGASE"/>
    <property type="match status" value="1"/>
</dbReference>
<evidence type="ECO:0000256" key="1">
    <source>
        <dbReference type="ARBA" id="ARBA00001936"/>
    </source>
</evidence>
<dbReference type="PROSITE" id="PS50975">
    <property type="entry name" value="ATP_GRASP"/>
    <property type="match status" value="1"/>
</dbReference>
<reference evidence="19 20" key="1">
    <citation type="submission" date="2017-06" db="EMBL/GenBank/DDBJ databases">
        <title>Whole Genome Sequences of Colwellia marinimaniae MTCD1.</title>
        <authorList>
            <person name="Kusumoto H."/>
            <person name="Inoue M."/>
            <person name="Tanikawa K."/>
            <person name="Maeji H."/>
            <person name="Cameron J.H."/>
            <person name="Bartlett D.H."/>
        </authorList>
    </citation>
    <scope>NUCLEOTIDE SEQUENCE [LARGE SCALE GENOMIC DNA]</scope>
    <source>
        <strain evidence="19 20">MTCD1</strain>
    </source>
</reference>
<evidence type="ECO:0000313" key="19">
    <source>
        <dbReference type="EMBL" id="GAW94512.1"/>
    </source>
</evidence>
<dbReference type="GO" id="GO:0008716">
    <property type="term" value="F:D-alanine-D-alanine ligase activity"/>
    <property type="evidence" value="ECO:0007669"/>
    <property type="project" value="UniProtKB-EC"/>
</dbReference>
<evidence type="ECO:0000256" key="14">
    <source>
        <dbReference type="ARBA" id="ARBA00023316"/>
    </source>
</evidence>
<evidence type="ECO:0000256" key="10">
    <source>
        <dbReference type="ARBA" id="ARBA00022741"/>
    </source>
</evidence>
<dbReference type="InterPro" id="IPR000291">
    <property type="entry name" value="D-Ala_lig_Van_CS"/>
</dbReference>
<sequence>MVSAWQSSIADSLAQLKQEKIAVLYGGNSAEREVSLNSGQAIAKGLEQAGFDVVLIDTKFVPLTDLLSKKVKRVFIALHGRGGEDGCVQGALEYLGIPYTGSNVLGSSLSMDKVRSKQIFKACGLPTAAFAVVNKADFAQLSLANILADLGGRVMVKPANEGSSIGMAQAQTVEQLHNALIEAFGFDQQVLLEAWIDGPEYTVAILGDQALPVIHMETPHEFYDYEAKYQSTSTQYHCPCDLSERDENELKTLSVKAFNATGARGWGRVDIMRNNKGEWQILEVNTVPGMTETSLVPKAAKVFGLNFSELVTQILRLSVKE</sequence>
<evidence type="ECO:0000256" key="6">
    <source>
        <dbReference type="ARBA" id="ARBA00010871"/>
    </source>
</evidence>
<dbReference type="PROSITE" id="PS00843">
    <property type="entry name" value="DALA_DALA_LIGASE_1"/>
    <property type="match status" value="1"/>
</dbReference>
<dbReference type="RefSeq" id="WP_088568890.1">
    <property type="nucleotide sequence ID" value="NZ_BDQM01000001.1"/>
</dbReference>
<dbReference type="Pfam" id="PF01820">
    <property type="entry name" value="Dala_Dala_lig_N"/>
    <property type="match status" value="2"/>
</dbReference>
<comment type="cofactor">
    <cofactor evidence="1">
        <name>Mn(2+)</name>
        <dbReference type="ChEBI" id="CHEBI:29035"/>
    </cofactor>
</comment>
<keyword evidence="20" id="KW-1185">Reference proteome</keyword>
<dbReference type="Pfam" id="PF07478">
    <property type="entry name" value="Dala_Dala_lig_C"/>
    <property type="match status" value="1"/>
</dbReference>
<feature type="domain" description="ATP-grasp" evidence="18">
    <location>
        <begin position="117"/>
        <end position="316"/>
    </location>
</feature>
<name>A0ABQ0MQ67_9GAMM</name>
<dbReference type="Gene3D" id="3.30.470.20">
    <property type="entry name" value="ATP-grasp fold, B domain"/>
    <property type="match status" value="1"/>
</dbReference>
<dbReference type="InterPro" id="IPR013815">
    <property type="entry name" value="ATP_grasp_subdomain_1"/>
</dbReference>
<keyword evidence="8 16" id="KW-0963">Cytoplasm</keyword>
<comment type="similarity">
    <text evidence="6 16">Belongs to the D-alanine--D-alanine ligase family.</text>
</comment>
<dbReference type="InterPro" id="IPR016185">
    <property type="entry name" value="PreATP-grasp_dom_sf"/>
</dbReference>
<keyword evidence="14 16" id="KW-0961">Cell wall biogenesis/degradation</keyword>
<evidence type="ECO:0000256" key="3">
    <source>
        <dbReference type="ARBA" id="ARBA00003921"/>
    </source>
</evidence>
<dbReference type="Gene3D" id="3.30.1490.20">
    <property type="entry name" value="ATP-grasp fold, A domain"/>
    <property type="match status" value="1"/>
</dbReference>
<dbReference type="SUPFAM" id="SSF52440">
    <property type="entry name" value="PreATP-grasp domain"/>
    <property type="match status" value="1"/>
</dbReference>
<evidence type="ECO:0000256" key="5">
    <source>
        <dbReference type="ARBA" id="ARBA00004752"/>
    </source>
</evidence>
<dbReference type="EMBL" id="BDQM01000001">
    <property type="protein sequence ID" value="GAW94512.1"/>
    <property type="molecule type" value="Genomic_DNA"/>
</dbReference>
<evidence type="ECO:0000313" key="20">
    <source>
        <dbReference type="Proteomes" id="UP000197068"/>
    </source>
</evidence>
<comment type="caution">
    <text evidence="19">The sequence shown here is derived from an EMBL/GenBank/DDBJ whole genome shotgun (WGS) entry which is preliminary data.</text>
</comment>
<dbReference type="PANTHER" id="PTHR23132:SF23">
    <property type="entry name" value="D-ALANINE--D-ALANINE LIGASE B"/>
    <property type="match status" value="1"/>
</dbReference>
<evidence type="ECO:0000256" key="11">
    <source>
        <dbReference type="ARBA" id="ARBA00022840"/>
    </source>
</evidence>
<evidence type="ECO:0000256" key="2">
    <source>
        <dbReference type="ARBA" id="ARBA00001946"/>
    </source>
</evidence>
<dbReference type="PIRSF" id="PIRSF039102">
    <property type="entry name" value="Ddl/VanB"/>
    <property type="match status" value="1"/>
</dbReference>
<keyword evidence="10 17" id="KW-0547">Nucleotide-binding</keyword>
<dbReference type="EC" id="6.3.2.4" evidence="7 16"/>
<dbReference type="Gene3D" id="3.40.50.20">
    <property type="match status" value="1"/>
</dbReference>
<comment type="catalytic activity">
    <reaction evidence="15 16">
        <text>2 D-alanine + ATP = D-alanyl-D-alanine + ADP + phosphate + H(+)</text>
        <dbReference type="Rhea" id="RHEA:11224"/>
        <dbReference type="ChEBI" id="CHEBI:15378"/>
        <dbReference type="ChEBI" id="CHEBI:30616"/>
        <dbReference type="ChEBI" id="CHEBI:43474"/>
        <dbReference type="ChEBI" id="CHEBI:57416"/>
        <dbReference type="ChEBI" id="CHEBI:57822"/>
        <dbReference type="ChEBI" id="CHEBI:456216"/>
        <dbReference type="EC" id="6.3.2.4"/>
    </reaction>
</comment>
<dbReference type="HAMAP" id="MF_00047">
    <property type="entry name" value="Dala_Dala_lig"/>
    <property type="match status" value="1"/>
</dbReference>
<comment type="cofactor">
    <cofactor evidence="2">
        <name>Mg(2+)</name>
        <dbReference type="ChEBI" id="CHEBI:18420"/>
    </cofactor>
</comment>
<evidence type="ECO:0000256" key="8">
    <source>
        <dbReference type="ARBA" id="ARBA00022490"/>
    </source>
</evidence>
<keyword evidence="11 17" id="KW-0067">ATP-binding</keyword>
<dbReference type="InterPro" id="IPR011127">
    <property type="entry name" value="Dala_Dala_lig_N"/>
</dbReference>
<evidence type="ECO:0000259" key="18">
    <source>
        <dbReference type="PROSITE" id="PS50975"/>
    </source>
</evidence>
<dbReference type="InterPro" id="IPR011761">
    <property type="entry name" value="ATP-grasp"/>
</dbReference>
<organism evidence="19 20">
    <name type="scientific">Colwellia marinimaniae</name>
    <dbReference type="NCBI Taxonomy" id="1513592"/>
    <lineage>
        <taxon>Bacteria</taxon>
        <taxon>Pseudomonadati</taxon>
        <taxon>Pseudomonadota</taxon>
        <taxon>Gammaproteobacteria</taxon>
        <taxon>Alteromonadales</taxon>
        <taxon>Colwelliaceae</taxon>
        <taxon>Colwellia</taxon>
    </lineage>
</organism>
<keyword evidence="12 16" id="KW-0133">Cell shape</keyword>
<evidence type="ECO:0000256" key="16">
    <source>
        <dbReference type="HAMAP-Rule" id="MF_00047"/>
    </source>
</evidence>
<dbReference type="Proteomes" id="UP000197068">
    <property type="component" value="Unassembled WGS sequence"/>
</dbReference>
<dbReference type="SMART" id="SM01209">
    <property type="entry name" value="GARS_A"/>
    <property type="match status" value="1"/>
</dbReference>
<evidence type="ECO:0000256" key="17">
    <source>
        <dbReference type="PROSITE-ProRule" id="PRU00409"/>
    </source>
</evidence>
<dbReference type="SUPFAM" id="SSF56059">
    <property type="entry name" value="Glutathione synthetase ATP-binding domain-like"/>
    <property type="match status" value="1"/>
</dbReference>
<evidence type="ECO:0000256" key="7">
    <source>
        <dbReference type="ARBA" id="ARBA00012216"/>
    </source>
</evidence>
<comment type="pathway">
    <text evidence="5 16">Cell wall biogenesis; peptidoglycan biosynthesis.</text>
</comment>